<gene>
    <name evidence="1" type="ORF">RchiOBHm_Chr5g0041411</name>
</gene>
<dbReference type="Gramene" id="PRQ31985">
    <property type="protein sequence ID" value="PRQ31985"/>
    <property type="gene ID" value="RchiOBHm_Chr5g0041411"/>
</dbReference>
<proteinExistence type="predicted"/>
<evidence type="ECO:0000313" key="2">
    <source>
        <dbReference type="Proteomes" id="UP000238479"/>
    </source>
</evidence>
<dbReference type="AlphaFoldDB" id="A0A2P6QCS1"/>
<dbReference type="Proteomes" id="UP000238479">
    <property type="component" value="Chromosome 5"/>
</dbReference>
<evidence type="ECO:0000313" key="1">
    <source>
        <dbReference type="EMBL" id="PRQ31985.1"/>
    </source>
</evidence>
<reference evidence="1 2" key="1">
    <citation type="journal article" date="2018" name="Nat. Genet.">
        <title>The Rosa genome provides new insights in the design of modern roses.</title>
        <authorList>
            <person name="Bendahmane M."/>
        </authorList>
    </citation>
    <scope>NUCLEOTIDE SEQUENCE [LARGE SCALE GENOMIC DNA]</scope>
    <source>
        <strain evidence="2">cv. Old Blush</strain>
    </source>
</reference>
<dbReference type="EMBL" id="PDCK01000043">
    <property type="protein sequence ID" value="PRQ31985.1"/>
    <property type="molecule type" value="Genomic_DNA"/>
</dbReference>
<name>A0A2P6QCS1_ROSCH</name>
<keyword evidence="2" id="KW-1185">Reference proteome</keyword>
<accession>A0A2P6QCS1</accession>
<sequence length="78" mass="9266">MMLIWLEEIAIMPGKLITPLSELITICLKLYHRYLLERLWWIGFIKAGIFLNPIVRPINYPAFYEVKLINCLPMDFIV</sequence>
<protein>
    <submittedName>
        <fullName evidence="1">Uncharacterized protein</fullName>
    </submittedName>
</protein>
<comment type="caution">
    <text evidence="1">The sequence shown here is derived from an EMBL/GenBank/DDBJ whole genome shotgun (WGS) entry which is preliminary data.</text>
</comment>
<organism evidence="1 2">
    <name type="scientific">Rosa chinensis</name>
    <name type="common">China rose</name>
    <dbReference type="NCBI Taxonomy" id="74649"/>
    <lineage>
        <taxon>Eukaryota</taxon>
        <taxon>Viridiplantae</taxon>
        <taxon>Streptophyta</taxon>
        <taxon>Embryophyta</taxon>
        <taxon>Tracheophyta</taxon>
        <taxon>Spermatophyta</taxon>
        <taxon>Magnoliopsida</taxon>
        <taxon>eudicotyledons</taxon>
        <taxon>Gunneridae</taxon>
        <taxon>Pentapetalae</taxon>
        <taxon>rosids</taxon>
        <taxon>fabids</taxon>
        <taxon>Rosales</taxon>
        <taxon>Rosaceae</taxon>
        <taxon>Rosoideae</taxon>
        <taxon>Rosoideae incertae sedis</taxon>
        <taxon>Rosa</taxon>
    </lineage>
</organism>